<proteinExistence type="predicted"/>
<keyword evidence="3" id="KW-1185">Reference proteome</keyword>
<evidence type="ECO:0000313" key="3">
    <source>
        <dbReference type="Proteomes" id="UP000479000"/>
    </source>
</evidence>
<accession>A0A6H5HNK0</accession>
<gene>
    <name evidence="2" type="ORF">NTEN_LOCUS22245</name>
    <name evidence="1" type="ORF">NTEN_LOCUS9359</name>
</gene>
<sequence length="137" mass="15075">SRLADLTPPGGTRPLSSVQRVPTRCQLDRECRNLRRMVPLPGGRQRGGNVRVWKTRAVALVSCAAQLWRPLSVTRSAACHTICPLLTGIDKSKLTFDRDPFPGGSDLPVFSVRSECSYRCSYDVHQAADTYGSLGPY</sequence>
<protein>
    <submittedName>
        <fullName evidence="2">Uncharacterized protein</fullName>
    </submittedName>
</protein>
<dbReference type="Proteomes" id="UP000479000">
    <property type="component" value="Unassembled WGS sequence"/>
</dbReference>
<evidence type="ECO:0000313" key="1">
    <source>
        <dbReference type="EMBL" id="CAB0003882.1"/>
    </source>
</evidence>
<dbReference type="EMBL" id="CADCXU010032632">
    <property type="protein sequence ID" value="CAB0018336.1"/>
    <property type="molecule type" value="Genomic_DNA"/>
</dbReference>
<evidence type="ECO:0000313" key="2">
    <source>
        <dbReference type="EMBL" id="CAB0018336.1"/>
    </source>
</evidence>
<name>A0A6H5HNK0_9HEMI</name>
<organism evidence="2 3">
    <name type="scientific">Nesidiocoris tenuis</name>
    <dbReference type="NCBI Taxonomy" id="355587"/>
    <lineage>
        <taxon>Eukaryota</taxon>
        <taxon>Metazoa</taxon>
        <taxon>Ecdysozoa</taxon>
        <taxon>Arthropoda</taxon>
        <taxon>Hexapoda</taxon>
        <taxon>Insecta</taxon>
        <taxon>Pterygota</taxon>
        <taxon>Neoptera</taxon>
        <taxon>Paraneoptera</taxon>
        <taxon>Hemiptera</taxon>
        <taxon>Heteroptera</taxon>
        <taxon>Panheteroptera</taxon>
        <taxon>Cimicomorpha</taxon>
        <taxon>Miridae</taxon>
        <taxon>Dicyphina</taxon>
        <taxon>Nesidiocoris</taxon>
    </lineage>
</organism>
<reference evidence="2 3" key="1">
    <citation type="submission" date="2020-02" db="EMBL/GenBank/DDBJ databases">
        <authorList>
            <person name="Ferguson B K."/>
        </authorList>
    </citation>
    <scope>NUCLEOTIDE SEQUENCE [LARGE SCALE GENOMIC DNA]</scope>
</reference>
<dbReference type="AlphaFoldDB" id="A0A6H5HNK0"/>
<dbReference type="EMBL" id="CADCXU010014126">
    <property type="protein sequence ID" value="CAB0003882.1"/>
    <property type="molecule type" value="Genomic_DNA"/>
</dbReference>
<feature type="non-terminal residue" evidence="2">
    <location>
        <position position="1"/>
    </location>
</feature>